<accession>A0A431VXC4</accession>
<dbReference type="RefSeq" id="WP_126410274.1">
    <property type="nucleotide sequence ID" value="NZ_RXNT01000017.1"/>
</dbReference>
<gene>
    <name evidence="2" type="ORF">EKG37_18515</name>
</gene>
<organism evidence="2 3">
    <name type="scientific">Bacillus yapensis</name>
    <dbReference type="NCBI Taxonomy" id="2492960"/>
    <lineage>
        <taxon>Bacteria</taxon>
        <taxon>Bacillati</taxon>
        <taxon>Bacillota</taxon>
        <taxon>Bacilli</taxon>
        <taxon>Bacillales</taxon>
        <taxon>Bacillaceae</taxon>
        <taxon>Bacillus</taxon>
    </lineage>
</organism>
<evidence type="ECO:0000256" key="1">
    <source>
        <dbReference type="SAM" id="Phobius"/>
    </source>
</evidence>
<protein>
    <submittedName>
        <fullName evidence="2">Uncharacterized protein</fullName>
    </submittedName>
</protein>
<comment type="caution">
    <text evidence="2">The sequence shown here is derived from an EMBL/GenBank/DDBJ whole genome shotgun (WGS) entry which is preliminary data.</text>
</comment>
<keyword evidence="1" id="KW-0472">Membrane</keyword>
<dbReference type="AlphaFoldDB" id="A0A431VXC4"/>
<sequence>MNKPLDEKEKWILLKSFNPSYVQKEVTRKRIHNSISQKTSTHGPHLFLQWKGILATCVLFVICGGLIWHLIGENKSNRSLFTWALSDVHGESINEEIILYREEEEVPVGKVKVVTEDEKNQIIRSSPMFVNEQLDNFPYPTTMYIEHVKTIDTMQRYHFFIEDINGKSIYFSFDYPKLEYAEIFDAMYSLRLNGREPHIYQEQLYVRHGYGEMIFPVGLQPLTIDTDKEVYLWEEATNEGFIAYLNQVEQRLPAWKREGNTFIWFNGENTIKVTLDNKELTYEFTYANTEE</sequence>
<keyword evidence="1" id="KW-0812">Transmembrane</keyword>
<proteinExistence type="predicted"/>
<keyword evidence="1" id="KW-1133">Transmembrane helix</keyword>
<evidence type="ECO:0000313" key="2">
    <source>
        <dbReference type="EMBL" id="RTR27881.1"/>
    </source>
</evidence>
<evidence type="ECO:0000313" key="3">
    <source>
        <dbReference type="Proteomes" id="UP000271374"/>
    </source>
</evidence>
<name>A0A431VXC4_9BACI</name>
<dbReference type="Proteomes" id="UP000271374">
    <property type="component" value="Unassembled WGS sequence"/>
</dbReference>
<dbReference type="OrthoDB" id="2916869at2"/>
<keyword evidence="3" id="KW-1185">Reference proteome</keyword>
<reference evidence="2 3" key="1">
    <citation type="submission" date="2018-12" db="EMBL/GenBank/DDBJ databases">
        <title>Bacillus yapensis draft genome sequence.</title>
        <authorList>
            <person name="Yu L."/>
            <person name="Xu X."/>
            <person name="Tang X."/>
        </authorList>
    </citation>
    <scope>NUCLEOTIDE SEQUENCE [LARGE SCALE GENOMIC DNA]</scope>
    <source>
        <strain evidence="2 3">XXST-01</strain>
    </source>
</reference>
<feature type="transmembrane region" description="Helical" evidence="1">
    <location>
        <begin position="52"/>
        <end position="71"/>
    </location>
</feature>
<dbReference type="EMBL" id="RXNT01000017">
    <property type="protein sequence ID" value="RTR27881.1"/>
    <property type="molecule type" value="Genomic_DNA"/>
</dbReference>